<keyword evidence="1" id="KW-0479">Metal-binding</keyword>
<name>A0A1M6PHC1_9FIRM</name>
<evidence type="ECO:0000313" key="6">
    <source>
        <dbReference type="Proteomes" id="UP000184301"/>
    </source>
</evidence>
<dbReference type="Gene3D" id="3.80.30.30">
    <property type="match status" value="1"/>
</dbReference>
<evidence type="ECO:0000256" key="2">
    <source>
        <dbReference type="ARBA" id="ARBA00023004"/>
    </source>
</evidence>
<dbReference type="PANTHER" id="PTHR43432">
    <property type="entry name" value="SLR0285 PROTEIN"/>
    <property type="match status" value="1"/>
</dbReference>
<organism evidence="5 6">
    <name type="scientific">Hespellia stercorisuis DSM 15480</name>
    <dbReference type="NCBI Taxonomy" id="1121950"/>
    <lineage>
        <taxon>Bacteria</taxon>
        <taxon>Bacillati</taxon>
        <taxon>Bacillota</taxon>
        <taxon>Clostridia</taxon>
        <taxon>Lachnospirales</taxon>
        <taxon>Lachnospiraceae</taxon>
        <taxon>Hespellia</taxon>
    </lineage>
</organism>
<proteinExistence type="predicted"/>
<keyword evidence="6" id="KW-1185">Reference proteome</keyword>
<dbReference type="SFLD" id="SFLDS00029">
    <property type="entry name" value="Radical_SAM"/>
    <property type="match status" value="1"/>
</dbReference>
<dbReference type="STRING" id="1121950.SAMN02745243_02127"/>
<accession>A0A1M6PHC1</accession>
<evidence type="ECO:0000313" key="5">
    <source>
        <dbReference type="EMBL" id="SHK07346.1"/>
    </source>
</evidence>
<dbReference type="InterPro" id="IPR006638">
    <property type="entry name" value="Elp3/MiaA/NifB-like_rSAM"/>
</dbReference>
<keyword evidence="2" id="KW-0408">Iron</keyword>
<dbReference type="Proteomes" id="UP000184301">
    <property type="component" value="Unassembled WGS sequence"/>
</dbReference>
<dbReference type="GO" id="GO:0016829">
    <property type="term" value="F:lyase activity"/>
    <property type="evidence" value="ECO:0007669"/>
    <property type="project" value="UniProtKB-KW"/>
</dbReference>
<gene>
    <name evidence="5" type="ORF">SAMN02745243_02127</name>
</gene>
<dbReference type="OrthoDB" id="9785699at2"/>
<dbReference type="CDD" id="cd01335">
    <property type="entry name" value="Radical_SAM"/>
    <property type="match status" value="1"/>
</dbReference>
<dbReference type="AlphaFoldDB" id="A0A1M6PHC1"/>
<evidence type="ECO:0000259" key="4">
    <source>
        <dbReference type="SMART" id="SM00729"/>
    </source>
</evidence>
<dbReference type="GO" id="GO:0046872">
    <property type="term" value="F:metal ion binding"/>
    <property type="evidence" value="ECO:0007669"/>
    <property type="project" value="UniProtKB-KW"/>
</dbReference>
<evidence type="ECO:0000256" key="1">
    <source>
        <dbReference type="ARBA" id="ARBA00022723"/>
    </source>
</evidence>
<dbReference type="InterPro" id="IPR058240">
    <property type="entry name" value="rSAM_sf"/>
</dbReference>
<keyword evidence="3" id="KW-0411">Iron-sulfur</keyword>
<dbReference type="SFLD" id="SFLDG01084">
    <property type="entry name" value="Uncharacterised_Radical_SAM_Su"/>
    <property type="match status" value="1"/>
</dbReference>
<dbReference type="SMART" id="SM00729">
    <property type="entry name" value="Elp3"/>
    <property type="match status" value="1"/>
</dbReference>
<dbReference type="SUPFAM" id="SSF102114">
    <property type="entry name" value="Radical SAM enzymes"/>
    <property type="match status" value="1"/>
</dbReference>
<dbReference type="EMBL" id="FQZY01000028">
    <property type="protein sequence ID" value="SHK07346.1"/>
    <property type="molecule type" value="Genomic_DNA"/>
</dbReference>
<reference evidence="5 6" key="1">
    <citation type="submission" date="2016-11" db="EMBL/GenBank/DDBJ databases">
        <authorList>
            <person name="Jaros S."/>
            <person name="Januszkiewicz K."/>
            <person name="Wedrychowicz H."/>
        </authorList>
    </citation>
    <scope>NUCLEOTIDE SEQUENCE [LARGE SCALE GENOMIC DNA]</scope>
    <source>
        <strain evidence="5 6">DSM 15480</strain>
    </source>
</reference>
<protein>
    <submittedName>
        <fullName evidence="5">DNA repair photolyase</fullName>
    </submittedName>
</protein>
<sequence>MGAIEKKILTKDYLTKSNLPASDYVVNPYVGCPHACKYCYARFMKRFTGHTEAWGDFIDIKYCNKPINLKKLKGKSLFLSSVTDCYNPYESKYGITRNILEQLVDADCEITISTKSDLVVRDIDILKRLPQLKVALSLNTLDEQFRSDMDKGSTVLQRLKAIEQLHEAGIYTVLFMSPIFPYITEWQKIMETTENIVDEYWFENLNLRGAYKQTILSYIDQRYPNLSNEYSEIYIHKDNAYWADLAKTLHEYCEKAQLNYVNFFYHDELVRQKMNKNS</sequence>
<feature type="domain" description="Elp3/MiaA/NifB-like radical SAM core" evidence="4">
    <location>
        <begin position="22"/>
        <end position="238"/>
    </location>
</feature>
<dbReference type="InterPro" id="IPR040086">
    <property type="entry name" value="MJ0683-like"/>
</dbReference>
<keyword evidence="5" id="KW-0456">Lyase</keyword>
<dbReference type="RefSeq" id="WP_073109823.1">
    <property type="nucleotide sequence ID" value="NZ_FQZY01000028.1"/>
</dbReference>
<dbReference type="PANTHER" id="PTHR43432:SF3">
    <property type="entry name" value="SLR0285 PROTEIN"/>
    <property type="match status" value="1"/>
</dbReference>
<dbReference type="GO" id="GO:0051536">
    <property type="term" value="F:iron-sulfur cluster binding"/>
    <property type="evidence" value="ECO:0007669"/>
    <property type="project" value="UniProtKB-KW"/>
</dbReference>
<dbReference type="InterPro" id="IPR007197">
    <property type="entry name" value="rSAM"/>
</dbReference>
<dbReference type="Pfam" id="PF04055">
    <property type="entry name" value="Radical_SAM"/>
    <property type="match status" value="1"/>
</dbReference>
<evidence type="ECO:0000256" key="3">
    <source>
        <dbReference type="ARBA" id="ARBA00023014"/>
    </source>
</evidence>